<organism evidence="1 2">
    <name type="scientific">Lates japonicus</name>
    <name type="common">Japanese lates</name>
    <dbReference type="NCBI Taxonomy" id="270547"/>
    <lineage>
        <taxon>Eukaryota</taxon>
        <taxon>Metazoa</taxon>
        <taxon>Chordata</taxon>
        <taxon>Craniata</taxon>
        <taxon>Vertebrata</taxon>
        <taxon>Euteleostomi</taxon>
        <taxon>Actinopterygii</taxon>
        <taxon>Neopterygii</taxon>
        <taxon>Teleostei</taxon>
        <taxon>Neoteleostei</taxon>
        <taxon>Acanthomorphata</taxon>
        <taxon>Carangaria</taxon>
        <taxon>Carangaria incertae sedis</taxon>
        <taxon>Centropomidae</taxon>
        <taxon>Lates</taxon>
    </lineage>
</organism>
<protein>
    <submittedName>
        <fullName evidence="1">Polymerase delta-interacting protein 2 isoform X1</fullName>
    </submittedName>
</protein>
<proteinExistence type="predicted"/>
<comment type="caution">
    <text evidence="1">The sequence shown here is derived from an EMBL/GenBank/DDBJ whole genome shotgun (WGS) entry which is preliminary data.</text>
</comment>
<evidence type="ECO:0000313" key="2">
    <source>
        <dbReference type="Proteomes" id="UP001279410"/>
    </source>
</evidence>
<dbReference type="AlphaFoldDB" id="A0AAD3MG83"/>
<dbReference type="EMBL" id="BRZM01000015">
    <property type="protein sequence ID" value="GLD52909.1"/>
    <property type="molecule type" value="Genomic_DNA"/>
</dbReference>
<keyword evidence="2" id="KW-1185">Reference proteome</keyword>
<reference evidence="1" key="1">
    <citation type="submission" date="2022-08" db="EMBL/GenBank/DDBJ databases">
        <title>Genome sequencing of akame (Lates japonicus).</title>
        <authorList>
            <person name="Hashiguchi Y."/>
            <person name="Takahashi H."/>
        </authorList>
    </citation>
    <scope>NUCLEOTIDE SEQUENCE</scope>
    <source>
        <strain evidence="1">Kochi</strain>
    </source>
</reference>
<feature type="non-terminal residue" evidence="1">
    <location>
        <position position="62"/>
    </location>
</feature>
<dbReference type="Proteomes" id="UP001279410">
    <property type="component" value="Unassembled WGS sequence"/>
</dbReference>
<evidence type="ECO:0000313" key="1">
    <source>
        <dbReference type="EMBL" id="GLD52909.1"/>
    </source>
</evidence>
<sequence length="62" mass="6956">MAASALRRGLLSTVSKYNRKHTHRILSVADISNGFDAYRQRLQCRACGLSGGAQQRRFMSSR</sequence>
<name>A0AAD3MG83_LATJO</name>
<accession>A0AAD3MG83</accession>
<gene>
    <name evidence="1" type="ORF">AKAME5_000573700</name>
</gene>